<reference evidence="8" key="1">
    <citation type="journal article" date="2014" name="Nat. Genet.">
        <title>Genome of the human hookworm Necator americanus.</title>
        <authorList>
            <person name="Tang Y.T."/>
            <person name="Gao X."/>
            <person name="Rosa B.A."/>
            <person name="Abubucker S."/>
            <person name="Hallsworth-Pepin K."/>
            <person name="Martin J."/>
            <person name="Tyagi R."/>
            <person name="Heizer E."/>
            <person name="Zhang X."/>
            <person name="Bhonagiri-Palsikar V."/>
            <person name="Minx P."/>
            <person name="Warren W.C."/>
            <person name="Wang Q."/>
            <person name="Zhan B."/>
            <person name="Hotez P.J."/>
            <person name="Sternberg P.W."/>
            <person name="Dougall A."/>
            <person name="Gaze S.T."/>
            <person name="Mulvenna J."/>
            <person name="Sotillo J."/>
            <person name="Ranganathan S."/>
            <person name="Rabelo E.M."/>
            <person name="Wilson R.K."/>
            <person name="Felgner P.L."/>
            <person name="Bethony J."/>
            <person name="Hawdon J.M."/>
            <person name="Gasser R.B."/>
            <person name="Loukas A."/>
            <person name="Mitreva M."/>
        </authorList>
    </citation>
    <scope>NUCLEOTIDE SEQUENCE [LARGE SCALE GENOMIC DNA]</scope>
</reference>
<proteinExistence type="inferred from homology"/>
<dbReference type="Gene3D" id="3.30.390.30">
    <property type="match status" value="1"/>
</dbReference>
<dbReference type="SUPFAM" id="SSF55424">
    <property type="entry name" value="FAD/NAD-linked reductases, dimerisation (C-terminal) domain"/>
    <property type="match status" value="1"/>
</dbReference>
<dbReference type="AlphaFoldDB" id="W2SJS7"/>
<name>W2SJS7_NECAM</name>
<dbReference type="SUPFAM" id="SSF51905">
    <property type="entry name" value="FAD/NAD(P)-binding domain"/>
    <property type="match status" value="1"/>
</dbReference>
<dbReference type="PANTHER" id="PTHR43557">
    <property type="entry name" value="APOPTOSIS-INDUCING FACTOR 1"/>
    <property type="match status" value="1"/>
</dbReference>
<dbReference type="Proteomes" id="UP000053676">
    <property type="component" value="Unassembled WGS sequence"/>
</dbReference>
<dbReference type="OMA" id="ENINIQH"/>
<sequence length="192" mass="21766">AWEYFFLGVVPPTDWLKGTRVELDERDHIVVDHLFRTTADWVYAIGDAVSAPLPLWDIENINIQHFQTAQAHGHLLGYSIVGRPYPTQLVPFFWTVFFSQFGIRFAGCAQSSSHVIVHGSLADLDFAKYYLRDDGIVVAVASAGPKPTAIQFLEIFKRKIKITREDVEKNESNDWSAWMNGTHEEIGENEVA</sequence>
<evidence type="ECO:0000256" key="3">
    <source>
        <dbReference type="ARBA" id="ARBA00022630"/>
    </source>
</evidence>
<dbReference type="STRING" id="51031.W2SJS7"/>
<evidence type="ECO:0000256" key="1">
    <source>
        <dbReference type="ARBA" id="ARBA00001974"/>
    </source>
</evidence>
<keyword evidence="8" id="KW-1185">Reference proteome</keyword>
<dbReference type="Gene3D" id="3.50.50.60">
    <property type="entry name" value="FAD/NAD(P)-binding domain"/>
    <property type="match status" value="1"/>
</dbReference>
<keyword evidence="3" id="KW-0285">Flavoprotein</keyword>
<dbReference type="GO" id="GO:0016651">
    <property type="term" value="F:oxidoreductase activity, acting on NAD(P)H"/>
    <property type="evidence" value="ECO:0007669"/>
    <property type="project" value="TreeGrafter"/>
</dbReference>
<dbReference type="InterPro" id="IPR036188">
    <property type="entry name" value="FAD/NAD-bd_sf"/>
</dbReference>
<dbReference type="PANTHER" id="PTHR43557:SF2">
    <property type="entry name" value="RIESKE DOMAIN-CONTAINING PROTEIN-RELATED"/>
    <property type="match status" value="1"/>
</dbReference>
<keyword evidence="4" id="KW-0274">FAD</keyword>
<dbReference type="Pfam" id="PF07992">
    <property type="entry name" value="Pyr_redox_2"/>
    <property type="match status" value="1"/>
</dbReference>
<dbReference type="GO" id="GO:0005737">
    <property type="term" value="C:cytoplasm"/>
    <property type="evidence" value="ECO:0007669"/>
    <property type="project" value="TreeGrafter"/>
</dbReference>
<feature type="domain" description="FAD/NAD(P)-binding" evidence="6">
    <location>
        <begin position="6"/>
        <end position="73"/>
    </location>
</feature>
<evidence type="ECO:0000256" key="4">
    <source>
        <dbReference type="ARBA" id="ARBA00022827"/>
    </source>
</evidence>
<evidence type="ECO:0000313" key="7">
    <source>
        <dbReference type="EMBL" id="ETN69136.1"/>
    </source>
</evidence>
<feature type="non-terminal residue" evidence="7">
    <location>
        <position position="1"/>
    </location>
</feature>
<dbReference type="InterPro" id="IPR016156">
    <property type="entry name" value="FAD/NAD-linked_Rdtase_dimer_sf"/>
</dbReference>
<organism evidence="7 8">
    <name type="scientific">Necator americanus</name>
    <name type="common">Human hookworm</name>
    <dbReference type="NCBI Taxonomy" id="51031"/>
    <lineage>
        <taxon>Eukaryota</taxon>
        <taxon>Metazoa</taxon>
        <taxon>Ecdysozoa</taxon>
        <taxon>Nematoda</taxon>
        <taxon>Chromadorea</taxon>
        <taxon>Rhabditida</taxon>
        <taxon>Rhabditina</taxon>
        <taxon>Rhabditomorpha</taxon>
        <taxon>Strongyloidea</taxon>
        <taxon>Ancylostomatidae</taxon>
        <taxon>Bunostominae</taxon>
        <taxon>Necator</taxon>
    </lineage>
</organism>
<protein>
    <recommendedName>
        <fullName evidence="6">FAD/NAD(P)-binding domain-containing protein</fullName>
    </recommendedName>
</protein>
<evidence type="ECO:0000259" key="6">
    <source>
        <dbReference type="Pfam" id="PF07992"/>
    </source>
</evidence>
<dbReference type="InterPro" id="IPR050446">
    <property type="entry name" value="FAD-oxidoreductase/Apoptosis"/>
</dbReference>
<keyword evidence="5" id="KW-0560">Oxidoreductase</keyword>
<evidence type="ECO:0000256" key="2">
    <source>
        <dbReference type="ARBA" id="ARBA00006442"/>
    </source>
</evidence>
<dbReference type="InterPro" id="IPR023753">
    <property type="entry name" value="FAD/NAD-binding_dom"/>
</dbReference>
<gene>
    <name evidence="7" type="ORF">NECAME_05353</name>
</gene>
<comment type="similarity">
    <text evidence="2">Belongs to the FAD-dependent oxidoreductase family.</text>
</comment>
<dbReference type="EMBL" id="KI669162">
    <property type="protein sequence ID" value="ETN69136.1"/>
    <property type="molecule type" value="Genomic_DNA"/>
</dbReference>
<evidence type="ECO:0000256" key="5">
    <source>
        <dbReference type="ARBA" id="ARBA00023002"/>
    </source>
</evidence>
<evidence type="ECO:0000313" key="8">
    <source>
        <dbReference type="Proteomes" id="UP000053676"/>
    </source>
</evidence>
<dbReference type="KEGG" id="nai:NECAME_05353"/>
<accession>W2SJS7</accession>
<comment type="cofactor">
    <cofactor evidence="1">
        <name>FAD</name>
        <dbReference type="ChEBI" id="CHEBI:57692"/>
    </cofactor>
</comment>
<dbReference type="OrthoDB" id="5840486at2759"/>